<dbReference type="Pfam" id="PF00379">
    <property type="entry name" value="Chitin_bind_4"/>
    <property type="match status" value="1"/>
</dbReference>
<keyword evidence="5" id="KW-1185">Reference proteome</keyword>
<evidence type="ECO:0000313" key="5">
    <source>
        <dbReference type="Proteomes" id="UP001152888"/>
    </source>
</evidence>
<evidence type="ECO:0000256" key="1">
    <source>
        <dbReference type="ARBA" id="ARBA00022460"/>
    </source>
</evidence>
<sequence length="136" mass="14246">MMLQVATSFALLVATQAIGVPLAGHGLAVGGIGHAVAVDQYTVPHYQYDYGVADPHTGDHKQQSEVRVGDVVHGEYSLAEPDGTLRVVKYTSDPHNGFNAVVKRVGHAYHPTVVRHAAVPVAIGRLGLGLGGLGHL</sequence>
<dbReference type="OrthoDB" id="6382835at2759"/>
<dbReference type="InterPro" id="IPR051217">
    <property type="entry name" value="Insect_Cuticle_Struc_Prot"/>
</dbReference>
<gene>
    <name evidence="4" type="ORF">ACAOBT_LOCUS15199</name>
</gene>
<keyword evidence="1 2" id="KW-0193">Cuticle</keyword>
<dbReference type="PROSITE" id="PS51155">
    <property type="entry name" value="CHIT_BIND_RR_2"/>
    <property type="match status" value="1"/>
</dbReference>
<dbReference type="PRINTS" id="PR00947">
    <property type="entry name" value="CUTICLE"/>
</dbReference>
<comment type="caution">
    <text evidence="4">The sequence shown here is derived from an EMBL/GenBank/DDBJ whole genome shotgun (WGS) entry which is preliminary data.</text>
</comment>
<keyword evidence="3" id="KW-0732">Signal</keyword>
<evidence type="ECO:0000313" key="4">
    <source>
        <dbReference type="EMBL" id="CAH1982763.1"/>
    </source>
</evidence>
<evidence type="ECO:0000256" key="2">
    <source>
        <dbReference type="PROSITE-ProRule" id="PRU00497"/>
    </source>
</evidence>
<proteinExistence type="predicted"/>
<accession>A0A9P0PJ56</accession>
<dbReference type="InterPro" id="IPR000618">
    <property type="entry name" value="Insect_cuticle"/>
</dbReference>
<evidence type="ECO:0000256" key="3">
    <source>
        <dbReference type="SAM" id="SignalP"/>
    </source>
</evidence>
<dbReference type="PANTHER" id="PTHR12236:SF95">
    <property type="entry name" value="CUTICULAR PROTEIN 76BD, ISOFORM C-RELATED"/>
    <property type="match status" value="1"/>
</dbReference>
<reference evidence="4" key="1">
    <citation type="submission" date="2022-03" db="EMBL/GenBank/DDBJ databases">
        <authorList>
            <person name="Sayadi A."/>
        </authorList>
    </citation>
    <scope>NUCLEOTIDE SEQUENCE</scope>
</reference>
<dbReference type="GO" id="GO:0031012">
    <property type="term" value="C:extracellular matrix"/>
    <property type="evidence" value="ECO:0007669"/>
    <property type="project" value="TreeGrafter"/>
</dbReference>
<dbReference type="EMBL" id="CAKOFQ010006927">
    <property type="protein sequence ID" value="CAH1982763.1"/>
    <property type="molecule type" value="Genomic_DNA"/>
</dbReference>
<dbReference type="AlphaFoldDB" id="A0A9P0PJ56"/>
<dbReference type="GO" id="GO:0005615">
    <property type="term" value="C:extracellular space"/>
    <property type="evidence" value="ECO:0007669"/>
    <property type="project" value="TreeGrafter"/>
</dbReference>
<name>A0A9P0PJ56_ACAOB</name>
<dbReference type="Proteomes" id="UP001152888">
    <property type="component" value="Unassembled WGS sequence"/>
</dbReference>
<dbReference type="PANTHER" id="PTHR12236">
    <property type="entry name" value="STRUCTURAL CONTITUENT OF CUTICLE"/>
    <property type="match status" value="1"/>
</dbReference>
<feature type="signal peptide" evidence="3">
    <location>
        <begin position="1"/>
        <end position="17"/>
    </location>
</feature>
<dbReference type="GO" id="GO:0042302">
    <property type="term" value="F:structural constituent of cuticle"/>
    <property type="evidence" value="ECO:0007669"/>
    <property type="project" value="UniProtKB-UniRule"/>
</dbReference>
<organism evidence="4 5">
    <name type="scientific">Acanthoscelides obtectus</name>
    <name type="common">Bean weevil</name>
    <name type="synonym">Bruchus obtectus</name>
    <dbReference type="NCBI Taxonomy" id="200917"/>
    <lineage>
        <taxon>Eukaryota</taxon>
        <taxon>Metazoa</taxon>
        <taxon>Ecdysozoa</taxon>
        <taxon>Arthropoda</taxon>
        <taxon>Hexapoda</taxon>
        <taxon>Insecta</taxon>
        <taxon>Pterygota</taxon>
        <taxon>Neoptera</taxon>
        <taxon>Endopterygota</taxon>
        <taxon>Coleoptera</taxon>
        <taxon>Polyphaga</taxon>
        <taxon>Cucujiformia</taxon>
        <taxon>Chrysomeloidea</taxon>
        <taxon>Chrysomelidae</taxon>
        <taxon>Bruchinae</taxon>
        <taxon>Bruchini</taxon>
        <taxon>Acanthoscelides</taxon>
    </lineage>
</organism>
<protein>
    <submittedName>
        <fullName evidence="4">Uncharacterized protein</fullName>
    </submittedName>
</protein>
<feature type="chain" id="PRO_5040310124" evidence="3">
    <location>
        <begin position="18"/>
        <end position="136"/>
    </location>
</feature>